<reference evidence="2 3" key="1">
    <citation type="submission" date="2018-11" db="EMBL/GenBank/DDBJ databases">
        <title>Genome sequences of Brenneria nigrifluens and Brenneria rubrifaciens.</title>
        <authorList>
            <person name="Poret-Peterson A.T."/>
            <person name="McClean A.E."/>
            <person name="Kluepfel D.A."/>
        </authorList>
    </citation>
    <scope>NUCLEOTIDE SEQUENCE [LARGE SCALE GENOMIC DNA]</scope>
    <source>
        <strain evidence="2 3">6D370</strain>
    </source>
</reference>
<dbReference type="AlphaFoldDB" id="A0A4P8QWA8"/>
<dbReference type="OrthoDB" id="8821494at2"/>
<feature type="region of interest" description="Disordered" evidence="1">
    <location>
        <begin position="161"/>
        <end position="218"/>
    </location>
</feature>
<protein>
    <submittedName>
        <fullName evidence="2">Type III secretion system effector protein</fullName>
    </submittedName>
</protein>
<evidence type="ECO:0000313" key="2">
    <source>
        <dbReference type="EMBL" id="QCR07664.1"/>
    </source>
</evidence>
<feature type="compositionally biased region" description="Basic and acidic residues" evidence="1">
    <location>
        <begin position="166"/>
        <end position="182"/>
    </location>
</feature>
<accession>A0A4P8QWA8</accession>
<dbReference type="Gene3D" id="3.90.1240.10">
    <property type="entry name" value="Metalloproteases ('zincins'), catalytic domain like"/>
    <property type="match status" value="1"/>
</dbReference>
<organism evidence="2 3">
    <name type="scientific">Brenneria rubrifaciens</name>
    <dbReference type="NCBI Taxonomy" id="55213"/>
    <lineage>
        <taxon>Bacteria</taxon>
        <taxon>Pseudomonadati</taxon>
        <taxon>Pseudomonadota</taxon>
        <taxon>Gammaproteobacteria</taxon>
        <taxon>Enterobacterales</taxon>
        <taxon>Pectobacteriaceae</taxon>
        <taxon>Brenneria</taxon>
    </lineage>
</organism>
<proteinExistence type="predicted"/>
<keyword evidence="3" id="KW-1185">Reference proteome</keyword>
<dbReference type="InterPro" id="IPR028208">
    <property type="entry name" value="Effector_pro_NleD-like"/>
</dbReference>
<dbReference type="RefSeq" id="WP_137712733.1">
    <property type="nucleotide sequence ID" value="NZ_CP034035.1"/>
</dbReference>
<dbReference type="KEGG" id="brb:EH207_03370"/>
<sequence length="218" mass="23666">MIISTHYSGIYVSTLSDEPSSASAYKERAEEALDRINSGPSGGKLLAKISKLSSSNDRKVTLREIEINAKAYTNPVLTRSQIEEYDPSSFTENTNIAGELSRKGRLFKGTGVSAIVGWSPDNASIRLNQNGSPTGVGTDSDDNITVLAHELVHARHMLNGSSFGAEGDRYDPSSRAGKEELRAVGIGDYRYSKTGKPSENSIRAEQGLPLRMKYKAHE</sequence>
<dbReference type="EMBL" id="CP034035">
    <property type="protein sequence ID" value="QCR07664.1"/>
    <property type="molecule type" value="Genomic_DNA"/>
</dbReference>
<evidence type="ECO:0000256" key="1">
    <source>
        <dbReference type="SAM" id="MobiDB-lite"/>
    </source>
</evidence>
<name>A0A4P8QWA8_9GAMM</name>
<evidence type="ECO:0000313" key="3">
    <source>
        <dbReference type="Proteomes" id="UP000299580"/>
    </source>
</evidence>
<gene>
    <name evidence="2" type="ORF">EH207_03370</name>
</gene>
<dbReference type="NCBIfam" id="NF041347">
    <property type="entry name" value="XopG"/>
    <property type="match status" value="1"/>
</dbReference>
<dbReference type="Pfam" id="PF14891">
    <property type="entry name" value="Peptidase_M91"/>
    <property type="match status" value="1"/>
</dbReference>
<dbReference type="Proteomes" id="UP000299580">
    <property type="component" value="Chromosome"/>
</dbReference>